<comment type="caution">
    <text evidence="3">The sequence shown here is derived from an EMBL/GenBank/DDBJ whole genome shotgun (WGS) entry which is preliminary data.</text>
</comment>
<evidence type="ECO:0000313" key="4">
    <source>
        <dbReference type="Proteomes" id="UP001590950"/>
    </source>
</evidence>
<name>A0ABR3ZUA6_9LECA</name>
<keyword evidence="2" id="KW-0732">Signal</keyword>
<feature type="signal peptide" evidence="2">
    <location>
        <begin position="1"/>
        <end position="20"/>
    </location>
</feature>
<dbReference type="EMBL" id="JBEFKJ010000044">
    <property type="protein sequence ID" value="KAL2037160.1"/>
    <property type="molecule type" value="Genomic_DNA"/>
</dbReference>
<gene>
    <name evidence="3" type="ORF">N7G274_010156</name>
</gene>
<protein>
    <recommendedName>
        <fullName evidence="5">Thyroglobulin type-1 domain-containing protein</fullName>
    </recommendedName>
</protein>
<proteinExistence type="predicted"/>
<dbReference type="Proteomes" id="UP001590950">
    <property type="component" value="Unassembled WGS sequence"/>
</dbReference>
<evidence type="ECO:0000256" key="1">
    <source>
        <dbReference type="SAM" id="MobiDB-lite"/>
    </source>
</evidence>
<reference evidence="3 4" key="1">
    <citation type="submission" date="2024-09" db="EMBL/GenBank/DDBJ databases">
        <title>Rethinking Asexuality: The Enigmatic Case of Functional Sexual Genes in Lepraria (Stereocaulaceae).</title>
        <authorList>
            <person name="Doellman M."/>
            <person name="Sun Y."/>
            <person name="Barcenas-Pena A."/>
            <person name="Lumbsch H.T."/>
            <person name="Grewe F."/>
        </authorList>
    </citation>
    <scope>NUCLEOTIDE SEQUENCE [LARGE SCALE GENOMIC DNA]</scope>
    <source>
        <strain evidence="3 4">Mercado 3170</strain>
    </source>
</reference>
<feature type="region of interest" description="Disordered" evidence="1">
    <location>
        <begin position="120"/>
        <end position="153"/>
    </location>
</feature>
<keyword evidence="4" id="KW-1185">Reference proteome</keyword>
<accession>A0ABR3ZUA6</accession>
<evidence type="ECO:0000313" key="3">
    <source>
        <dbReference type="EMBL" id="KAL2037160.1"/>
    </source>
</evidence>
<organism evidence="3 4">
    <name type="scientific">Stereocaulon virgatum</name>
    <dbReference type="NCBI Taxonomy" id="373712"/>
    <lineage>
        <taxon>Eukaryota</taxon>
        <taxon>Fungi</taxon>
        <taxon>Dikarya</taxon>
        <taxon>Ascomycota</taxon>
        <taxon>Pezizomycotina</taxon>
        <taxon>Lecanoromycetes</taxon>
        <taxon>OSLEUM clade</taxon>
        <taxon>Lecanoromycetidae</taxon>
        <taxon>Lecanorales</taxon>
        <taxon>Lecanorineae</taxon>
        <taxon>Stereocaulaceae</taxon>
        <taxon>Stereocaulon</taxon>
    </lineage>
</organism>
<feature type="compositionally biased region" description="Low complexity" evidence="1">
    <location>
        <begin position="127"/>
        <end position="151"/>
    </location>
</feature>
<evidence type="ECO:0000256" key="2">
    <source>
        <dbReference type="SAM" id="SignalP"/>
    </source>
</evidence>
<feature type="region of interest" description="Disordered" evidence="1">
    <location>
        <begin position="46"/>
        <end position="69"/>
    </location>
</feature>
<sequence length="391" mass="41611">MLFPRAAALLLLPLVQLVATVPATLEDRETACIALGTCPGLNSPNAASLPATSPAPPTSITPAPAPPTPSPEPFGCYHGADPNGAQGFCPQVAATGWCICSDSSTYAITTGLPNGPCGYTTPPPSGPTTLPTTSCSGTGSPPSSTASSAPGRSLCSQKICPKFCDRGSTNAKRSFDLLSNIENGLKKRFYEDSDPDTFPYNLLSQSYTRNICPSDPPRNTYIWKPFTNRQSAGALQGLCGCTTIFVLSSKGAFSSHIYEEDLANEPPRDLQPANYQNTMTDLAAQLAPHADELAGGEAFIILPNDPENRNNRLYPPEIVAALQDTVQNAVNIAPQLITYVPEDFETSVVLGSNRLGTAMWQFDPKFEDGNSKVRAYRVFAESHLLSQKSGF</sequence>
<feature type="chain" id="PRO_5046699145" description="Thyroglobulin type-1 domain-containing protein" evidence="2">
    <location>
        <begin position="21"/>
        <end position="391"/>
    </location>
</feature>
<evidence type="ECO:0008006" key="5">
    <source>
        <dbReference type="Google" id="ProtNLM"/>
    </source>
</evidence>
<feature type="compositionally biased region" description="Pro residues" evidence="1">
    <location>
        <begin position="53"/>
        <end position="69"/>
    </location>
</feature>